<comment type="caution">
    <text evidence="2">The sequence shown here is derived from an EMBL/GenBank/DDBJ whole genome shotgun (WGS) entry which is preliminary data.</text>
</comment>
<organism evidence="2 3">
    <name type="scientific">Adhaeribacter terrigena</name>
    <dbReference type="NCBI Taxonomy" id="2793070"/>
    <lineage>
        <taxon>Bacteria</taxon>
        <taxon>Pseudomonadati</taxon>
        <taxon>Bacteroidota</taxon>
        <taxon>Cytophagia</taxon>
        <taxon>Cytophagales</taxon>
        <taxon>Hymenobacteraceae</taxon>
        <taxon>Adhaeribacter</taxon>
    </lineage>
</organism>
<protein>
    <submittedName>
        <fullName evidence="2">Uncharacterized protein</fullName>
    </submittedName>
</protein>
<dbReference type="RefSeq" id="WP_200505698.1">
    <property type="nucleotide sequence ID" value="NZ_JAEHFX010000003.1"/>
</dbReference>
<dbReference type="Proteomes" id="UP000644147">
    <property type="component" value="Unassembled WGS sequence"/>
</dbReference>
<feature type="compositionally biased region" description="Low complexity" evidence="1">
    <location>
        <begin position="102"/>
        <end position="114"/>
    </location>
</feature>
<accession>A0ABS1C1A4</accession>
<evidence type="ECO:0000256" key="1">
    <source>
        <dbReference type="SAM" id="MobiDB-lite"/>
    </source>
</evidence>
<feature type="region of interest" description="Disordered" evidence="1">
    <location>
        <begin position="231"/>
        <end position="279"/>
    </location>
</feature>
<reference evidence="2 3" key="1">
    <citation type="submission" date="2020-12" db="EMBL/GenBank/DDBJ databases">
        <title>Bacterial novel species Adhaeribacter sp. BT258 isolated from soil.</title>
        <authorList>
            <person name="Jung H.-Y."/>
        </authorList>
    </citation>
    <scope>NUCLEOTIDE SEQUENCE [LARGE SCALE GENOMIC DNA]</scope>
    <source>
        <strain evidence="2 3">BT258</strain>
    </source>
</reference>
<proteinExistence type="predicted"/>
<feature type="compositionally biased region" description="Acidic residues" evidence="1">
    <location>
        <begin position="291"/>
        <end position="308"/>
    </location>
</feature>
<dbReference type="EMBL" id="JAEHFX010000003">
    <property type="protein sequence ID" value="MBK0402951.1"/>
    <property type="molecule type" value="Genomic_DNA"/>
</dbReference>
<sequence length="587" mass="65044">MNKASFLTLVRQASRISDQDVEELEKLVVNFPYCQTAHLLIAKAAYDKGSMLSNQKLKKAAIYAANRQLLKKLIYTSDATVSLNPLETAETAAETTDKVTSAAEKQPAAPALPELEPEILEETETHEVDLDADITNAETPAESAENEALTAAKSQEVPKATLSETEQEEAAGERLVAETNAILTQANESIPELTVAEALYEDAAIAEDILEEGRLPETEAEFLGALAKEEETLPFSIPAPIEPDSEPETEKTVGLEAGKLPETTIPMAENPEAETLPEPVATVFENVLSDTETEGLTEEKVAEEESPADEVTALSEKNSTEAHAAPEEETAETETSTEVTAQELVAAAAHTLEDVPDLHELFLENAPEAVAETPVPETEQASVLTEPVTILNDDLLHETLANFDQYLFKPEKEQATEEIARPEEDLKVVYPKDEIQHIYDNDALGYWMNTSRLGESLQLKNELTTPQPYDFYPDLIWEYSKTHELRKEIKPTVSKLSKQLEIIDEFLKLTPRLKSMAHNKVKPETQEDLSSKSSKITKNLASENFANILVQQGKIKKAIKIYEHLILKIPEKKAYFVTQIEKLQNQE</sequence>
<feature type="region of interest" description="Disordered" evidence="1">
    <location>
        <begin position="291"/>
        <end position="338"/>
    </location>
</feature>
<name>A0ABS1C1A4_9BACT</name>
<feature type="region of interest" description="Disordered" evidence="1">
    <location>
        <begin position="139"/>
        <end position="159"/>
    </location>
</feature>
<evidence type="ECO:0000313" key="2">
    <source>
        <dbReference type="EMBL" id="MBK0402951.1"/>
    </source>
</evidence>
<feature type="region of interest" description="Disordered" evidence="1">
    <location>
        <begin position="92"/>
        <end position="115"/>
    </location>
</feature>
<keyword evidence="3" id="KW-1185">Reference proteome</keyword>
<gene>
    <name evidence="2" type="ORF">I5M27_08125</name>
</gene>
<evidence type="ECO:0000313" key="3">
    <source>
        <dbReference type="Proteomes" id="UP000644147"/>
    </source>
</evidence>